<dbReference type="OrthoDB" id="49661at2157"/>
<dbReference type="GO" id="GO:0006096">
    <property type="term" value="P:glycolytic process"/>
    <property type="evidence" value="ECO:0007669"/>
    <property type="project" value="UniProtKB-UniPathway"/>
</dbReference>
<feature type="domain" description="Glucose-6-phosphate isomerase prokaryote" evidence="7">
    <location>
        <begin position="19"/>
        <end position="188"/>
    </location>
</feature>
<comment type="similarity">
    <text evidence="2">Belongs to the archaeal-type GPI family.</text>
</comment>
<dbReference type="UniPathway" id="UPA00109">
    <property type="reaction ID" value="UER00181"/>
</dbReference>
<dbReference type="HOGENOM" id="CLU_090970_0_0_2"/>
<keyword evidence="8" id="KW-0413">Isomerase</keyword>
<dbReference type="Proteomes" id="UP000005095">
    <property type="component" value="Chromosome"/>
</dbReference>
<comment type="pathway">
    <text evidence="1">Carbohydrate degradation; glycolysis; D-glyceraldehyde 3-phosphate and glycerone phosphate from D-glucose: step 2/4.</text>
</comment>
<organism evidence="8 9">
    <name type="scientific">Methanofollis liminatans DSM 4140</name>
    <dbReference type="NCBI Taxonomy" id="28892"/>
    <lineage>
        <taxon>Archaea</taxon>
        <taxon>Methanobacteriati</taxon>
        <taxon>Methanobacteriota</taxon>
        <taxon>Stenosarchaea group</taxon>
        <taxon>Methanomicrobia</taxon>
        <taxon>Methanomicrobiales</taxon>
        <taxon>Methanomicrobiaceae</taxon>
        <taxon>Methanofollis</taxon>
    </lineage>
</organism>
<reference evidence="8 9" key="1">
    <citation type="submission" date="2011-08" db="EMBL/GenBank/DDBJ databases">
        <title>The complete genome of Methanofollis liminatans DSM 4140.</title>
        <authorList>
            <consortium name="US DOE Joint Genome Institute (JGI-PGF)"/>
            <person name="Lucas S."/>
            <person name="Han J."/>
            <person name="Lapidus A."/>
            <person name="Bruce D."/>
            <person name="Goodwin L."/>
            <person name="Pitluck S."/>
            <person name="Peters L."/>
            <person name="Kyrpides N."/>
            <person name="Mavromatis K."/>
            <person name="Ivanova N."/>
            <person name="Mikhailova N."/>
            <person name="Lu M."/>
            <person name="Detter J.C."/>
            <person name="Tapia R."/>
            <person name="Han C."/>
            <person name="Land M."/>
            <person name="Hauser L."/>
            <person name="Markowitz V."/>
            <person name="Cheng J.-F."/>
            <person name="Hugenholtz P."/>
            <person name="Woyke T."/>
            <person name="Wu D."/>
            <person name="Spring S."/>
            <person name="Schuler E."/>
            <person name="Brambilla E."/>
            <person name="Klenk H.-P."/>
            <person name="Eisen J.A."/>
        </authorList>
    </citation>
    <scope>NUCLEOTIDE SEQUENCE [LARGE SCALE GENOMIC DNA]</scope>
    <source>
        <strain evidence="8 9">DSM 4140</strain>
    </source>
</reference>
<keyword evidence="9" id="KW-1185">Reference proteome</keyword>
<sequence>MTTPLADLWPGPLPAPAVRTADEMRCVLADPAAPCDGPLYFMYRDCALTPEDSAWLGGQGVRFDLTVIPPAVIGGEYVKTKGHYHPENPAGVGYPEVYQVLAGEAHYLLQRKDLSDVVAVTARSGEFVFIPPGYGHVTVNPGKEVLVMANLVSTRFSSEYGVYEERRGAAYYEMEGGAWVRNARYGAVPEIREIRAQEVPEFGIRHGRGIYDLVAGPADLSFLNEPERMVVA</sequence>
<dbReference type="GO" id="GO:0005737">
    <property type="term" value="C:cytoplasm"/>
    <property type="evidence" value="ECO:0007669"/>
    <property type="project" value="InterPro"/>
</dbReference>
<evidence type="ECO:0000259" key="7">
    <source>
        <dbReference type="Pfam" id="PF06560"/>
    </source>
</evidence>
<keyword evidence="4" id="KW-0312">Gluconeogenesis</keyword>
<name>J1L134_9EURY</name>
<gene>
    <name evidence="8" type="ORF">Metli_0763</name>
</gene>
<dbReference type="EC" id="5.3.1.9" evidence="3"/>
<evidence type="ECO:0000256" key="1">
    <source>
        <dbReference type="ARBA" id="ARBA00004926"/>
    </source>
</evidence>
<keyword evidence="5" id="KW-0324">Glycolysis</keyword>
<comment type="catalytic activity">
    <reaction evidence="6">
        <text>alpha-D-glucose 6-phosphate = beta-D-fructose 6-phosphate</text>
        <dbReference type="Rhea" id="RHEA:11816"/>
        <dbReference type="ChEBI" id="CHEBI:57634"/>
        <dbReference type="ChEBI" id="CHEBI:58225"/>
        <dbReference type="EC" id="5.3.1.9"/>
    </reaction>
</comment>
<dbReference type="InterPro" id="IPR014710">
    <property type="entry name" value="RmlC-like_jellyroll"/>
</dbReference>
<dbReference type="InterPro" id="IPR010551">
    <property type="entry name" value="G6P_isomerase_prok"/>
</dbReference>
<dbReference type="InterPro" id="IPR011051">
    <property type="entry name" value="RmlC_Cupin_sf"/>
</dbReference>
<dbReference type="AlphaFoldDB" id="J1L134"/>
<evidence type="ECO:0000256" key="5">
    <source>
        <dbReference type="ARBA" id="ARBA00023152"/>
    </source>
</evidence>
<dbReference type="GO" id="GO:0004347">
    <property type="term" value="F:glucose-6-phosphate isomerase activity"/>
    <property type="evidence" value="ECO:0007669"/>
    <property type="project" value="UniProtKB-EC"/>
</dbReference>
<protein>
    <recommendedName>
        <fullName evidence="3">glucose-6-phosphate isomerase</fullName>
        <ecNumber evidence="3">5.3.1.9</ecNumber>
    </recommendedName>
</protein>
<dbReference type="Pfam" id="PF06560">
    <property type="entry name" value="GPI"/>
    <property type="match status" value="1"/>
</dbReference>
<dbReference type="GO" id="GO:0006094">
    <property type="term" value="P:gluconeogenesis"/>
    <property type="evidence" value="ECO:0007669"/>
    <property type="project" value="UniProtKB-KW"/>
</dbReference>
<evidence type="ECO:0000313" key="8">
    <source>
        <dbReference type="EMBL" id="EJG06727.1"/>
    </source>
</evidence>
<evidence type="ECO:0000256" key="3">
    <source>
        <dbReference type="ARBA" id="ARBA00011952"/>
    </source>
</evidence>
<accession>J1L134</accession>
<dbReference type="EMBL" id="CM001555">
    <property type="protein sequence ID" value="EJG06727.1"/>
    <property type="molecule type" value="Genomic_DNA"/>
</dbReference>
<evidence type="ECO:0000313" key="9">
    <source>
        <dbReference type="Proteomes" id="UP000005095"/>
    </source>
</evidence>
<evidence type="ECO:0000256" key="6">
    <source>
        <dbReference type="ARBA" id="ARBA00029321"/>
    </source>
</evidence>
<proteinExistence type="inferred from homology"/>
<evidence type="ECO:0000256" key="2">
    <source>
        <dbReference type="ARBA" id="ARBA00006542"/>
    </source>
</evidence>
<evidence type="ECO:0000256" key="4">
    <source>
        <dbReference type="ARBA" id="ARBA00022432"/>
    </source>
</evidence>
<dbReference type="RefSeq" id="WP_004038167.1">
    <property type="nucleotide sequence ID" value="NZ_CM001555.1"/>
</dbReference>
<dbReference type="Gene3D" id="2.60.120.10">
    <property type="entry name" value="Jelly Rolls"/>
    <property type="match status" value="1"/>
</dbReference>
<dbReference type="STRING" id="28892.Metli_0763"/>
<dbReference type="CDD" id="cd02218">
    <property type="entry name" value="cupin_PGI"/>
    <property type="match status" value="1"/>
</dbReference>
<dbReference type="SUPFAM" id="SSF51182">
    <property type="entry name" value="RmlC-like cupins"/>
    <property type="match status" value="1"/>
</dbReference>